<accession>A0A177B5A7</accession>
<protein>
    <recommendedName>
        <fullName evidence="2">RdRp catalytic domain-containing protein</fullName>
    </recommendedName>
</protein>
<dbReference type="EMBL" id="LWCA01000279">
    <property type="protein sequence ID" value="OAF69455.1"/>
    <property type="molecule type" value="Genomic_DNA"/>
</dbReference>
<organism evidence="3 4">
    <name type="scientific">Intoshia linei</name>
    <dbReference type="NCBI Taxonomy" id="1819745"/>
    <lineage>
        <taxon>Eukaryota</taxon>
        <taxon>Metazoa</taxon>
        <taxon>Spiralia</taxon>
        <taxon>Lophotrochozoa</taxon>
        <taxon>Mesozoa</taxon>
        <taxon>Orthonectida</taxon>
        <taxon>Rhopaluridae</taxon>
        <taxon>Intoshia</taxon>
    </lineage>
</organism>
<dbReference type="Pfam" id="PF00946">
    <property type="entry name" value="Mononeg_RNA_pol"/>
    <property type="match status" value="1"/>
</dbReference>
<keyword evidence="4" id="KW-1185">Reference proteome</keyword>
<evidence type="ECO:0000313" key="3">
    <source>
        <dbReference type="EMBL" id="OAF69455.1"/>
    </source>
</evidence>
<name>A0A177B5A7_9BILA</name>
<keyword evidence="1" id="KW-0732">Signal</keyword>
<feature type="chain" id="PRO_5008056894" description="RdRp catalytic domain-containing protein" evidence="1">
    <location>
        <begin position="21"/>
        <end position="207"/>
    </location>
</feature>
<reference evidence="3 4" key="1">
    <citation type="submission" date="2016-04" db="EMBL/GenBank/DDBJ databases">
        <title>The genome of Intoshia linei affirms orthonectids as highly simplified spiralians.</title>
        <authorList>
            <person name="Mikhailov K.V."/>
            <person name="Slusarev G.S."/>
            <person name="Nikitin M.A."/>
            <person name="Logacheva M.D."/>
            <person name="Penin A."/>
            <person name="Aleoshin V."/>
            <person name="Panchin Y.V."/>
        </authorList>
    </citation>
    <scope>NUCLEOTIDE SEQUENCE [LARGE SCALE GENOMIC DNA]</scope>
    <source>
        <strain evidence="3">Intl2013</strain>
        <tissue evidence="3">Whole animal</tissue>
    </source>
</reference>
<comment type="caution">
    <text evidence="3">The sequence shown here is derived from an EMBL/GenBank/DDBJ whole genome shotgun (WGS) entry which is preliminary data.</text>
</comment>
<evidence type="ECO:0000313" key="4">
    <source>
        <dbReference type="Proteomes" id="UP000078046"/>
    </source>
</evidence>
<evidence type="ECO:0000256" key="1">
    <source>
        <dbReference type="SAM" id="SignalP"/>
    </source>
</evidence>
<gene>
    <name evidence="3" type="ORF">A3Q56_02809</name>
</gene>
<proteinExistence type="predicted"/>
<feature type="signal peptide" evidence="1">
    <location>
        <begin position="1"/>
        <end position="20"/>
    </location>
</feature>
<dbReference type="Proteomes" id="UP000078046">
    <property type="component" value="Unassembled WGS sequence"/>
</dbReference>
<dbReference type="InterPro" id="IPR014023">
    <property type="entry name" value="Mononeg_RNA_pol_cat"/>
</dbReference>
<dbReference type="OrthoDB" id="8057669at2759"/>
<dbReference type="AlphaFoldDB" id="A0A177B5A7"/>
<evidence type="ECO:0000259" key="2">
    <source>
        <dbReference type="Pfam" id="PF00946"/>
    </source>
</evidence>
<feature type="domain" description="RdRp catalytic" evidence="2">
    <location>
        <begin position="2"/>
        <end position="138"/>
    </location>
</feature>
<sequence length="207" mass="23970">MVRLIFLDASLGGLCGVALTRFAISPFPDPITESLTFWTISIEAGNPQIKIFEFSDFNLLETPSALNTIGYSSPVTLIKNQVKLNLQQNSHKIKNKEIKECIEMTRGHESDYIQYFSSITPLFPRFLSTFYQATIFGHINNFEYEENVPKSDNGDIDMKNLKDIFDICNLFIFSVWTNKRDQFTKNFHYLKNIISDKKMSQHFDGRR</sequence>
<dbReference type="GO" id="GO:0005524">
    <property type="term" value="F:ATP binding"/>
    <property type="evidence" value="ECO:0007669"/>
    <property type="project" value="InterPro"/>
</dbReference>
<dbReference type="GO" id="GO:0004482">
    <property type="term" value="F:mRNA 5'-cap (guanine-N7-)-methyltransferase activity"/>
    <property type="evidence" value="ECO:0007669"/>
    <property type="project" value="InterPro"/>
</dbReference>
<dbReference type="GO" id="GO:0003968">
    <property type="term" value="F:RNA-directed RNA polymerase activity"/>
    <property type="evidence" value="ECO:0007669"/>
    <property type="project" value="InterPro"/>
</dbReference>